<reference evidence="2" key="1">
    <citation type="journal article" date="2015" name="Nat. Genet.">
        <title>The genome and transcriptome of the zoonotic hookworm Ancylostoma ceylanicum identify infection-specific gene families.</title>
        <authorList>
            <person name="Schwarz E.M."/>
            <person name="Hu Y."/>
            <person name="Antoshechkin I."/>
            <person name="Miller M.M."/>
            <person name="Sternberg P.W."/>
            <person name="Aroian R.V."/>
        </authorList>
    </citation>
    <scope>NUCLEOTIDE SEQUENCE</scope>
    <source>
        <strain evidence="2">HY135</strain>
    </source>
</reference>
<dbReference type="Proteomes" id="UP000024635">
    <property type="component" value="Unassembled WGS sequence"/>
</dbReference>
<evidence type="ECO:0000313" key="1">
    <source>
        <dbReference type="EMBL" id="EYC06367.1"/>
    </source>
</evidence>
<protein>
    <submittedName>
        <fullName evidence="1">Uncharacterized protein</fullName>
    </submittedName>
</protein>
<proteinExistence type="predicted"/>
<comment type="caution">
    <text evidence="1">The sequence shown here is derived from an EMBL/GenBank/DDBJ whole genome shotgun (WGS) entry which is preliminary data.</text>
</comment>
<keyword evidence="2" id="KW-1185">Reference proteome</keyword>
<dbReference type="EMBL" id="JARK01001412">
    <property type="protein sequence ID" value="EYC06367.1"/>
    <property type="molecule type" value="Genomic_DNA"/>
</dbReference>
<sequence length="76" mass="8505">MFANHSAPATTANSTSHFDPFENEAFVAFVPVDVPYWDCHDEKVQDMLLSPTYETRWSPAFNNATIDGTPVLINTN</sequence>
<evidence type="ECO:0000313" key="2">
    <source>
        <dbReference type="Proteomes" id="UP000024635"/>
    </source>
</evidence>
<accession>A0A016TUP8</accession>
<organism evidence="1 2">
    <name type="scientific">Ancylostoma ceylanicum</name>
    <dbReference type="NCBI Taxonomy" id="53326"/>
    <lineage>
        <taxon>Eukaryota</taxon>
        <taxon>Metazoa</taxon>
        <taxon>Ecdysozoa</taxon>
        <taxon>Nematoda</taxon>
        <taxon>Chromadorea</taxon>
        <taxon>Rhabditida</taxon>
        <taxon>Rhabditina</taxon>
        <taxon>Rhabditomorpha</taxon>
        <taxon>Strongyloidea</taxon>
        <taxon>Ancylostomatidae</taxon>
        <taxon>Ancylostomatinae</taxon>
        <taxon>Ancylostoma</taxon>
    </lineage>
</organism>
<dbReference type="AlphaFoldDB" id="A0A016TUP8"/>
<name>A0A016TUP8_9BILA</name>
<gene>
    <name evidence="1" type="primary">Acey_s0076.g1024</name>
    <name evidence="1" type="ORF">Y032_0076g1024</name>
</gene>